<proteinExistence type="predicted"/>
<dbReference type="Pfam" id="PF24072">
    <property type="entry name" value="T7_gp14"/>
    <property type="match status" value="1"/>
</dbReference>
<evidence type="ECO:0000313" key="1">
    <source>
        <dbReference type="EMBL" id="UYD72359.1"/>
    </source>
</evidence>
<accession>A0A9X9NZT7</accession>
<gene>
    <name evidence="1" type="ORF">AIIMSE5_019</name>
</gene>
<organism evidence="1 2">
    <name type="scientific">Acinetobacter phage AIIMS-AbE5-RC</name>
    <dbReference type="NCBI Taxonomy" id="2981552"/>
    <lineage>
        <taxon>Viruses</taxon>
        <taxon>Duplodnaviria</taxon>
        <taxon>Heunggongvirae</taxon>
        <taxon>Uroviricota</taxon>
        <taxon>Caudoviricetes</taxon>
        <taxon>Autographivirales</taxon>
        <taxon>Autoscriptoviridae</taxon>
        <taxon>Beijerinckvirinae</taxon>
        <taxon>Friunavirus</taxon>
        <taxon>Friunavirus AIIMSAbE5RC</taxon>
    </lineage>
</organism>
<reference evidence="1" key="1">
    <citation type="submission" date="2022-08" db="EMBL/GenBank/DDBJ databases">
        <authorList>
            <person name="Rathor N."/>
            <person name="Chaudhry R."/>
        </authorList>
    </citation>
    <scope>NUCLEOTIDE SEQUENCE</scope>
</reference>
<sequence length="228" mass="24042">METFIMAMNMQGGMQGAQTGASIGSNFGPYGAAYGAVIGGVLGLLTPDKDMEALKAYNKQVVHNLGSTLFDMDRQRNVENLRTSQALDSYRTQGQVAASQFNAAYGARDIIGASADALKSTLDRQVQQATRQVWIDWEVGVDNYNTQINEVVNRAAGSLRRSKAETSKVDYAGMFKQGMDMYQQYKGGSTGTTTMSSTGGGLSGLSDFGSFGKSGSAIGTSSAGSLTA</sequence>
<name>A0A9X9NZT7_9CAUD</name>
<dbReference type="InterPro" id="IPR038996">
    <property type="entry name" value="Gp14"/>
</dbReference>
<protein>
    <submittedName>
        <fullName evidence="1">Internal virion protein A</fullName>
    </submittedName>
</protein>
<dbReference type="Proteomes" id="UP001163359">
    <property type="component" value="Segment"/>
</dbReference>
<evidence type="ECO:0000313" key="2">
    <source>
        <dbReference type="Proteomes" id="UP001163359"/>
    </source>
</evidence>
<keyword evidence="2" id="KW-1185">Reference proteome</keyword>
<dbReference type="EMBL" id="OP291336">
    <property type="protein sequence ID" value="UYD72359.1"/>
    <property type="molecule type" value="Genomic_DNA"/>
</dbReference>